<proteinExistence type="predicted"/>
<dbReference type="EMBL" id="KV748309">
    <property type="protein sequence ID" value="OCK86561.1"/>
    <property type="molecule type" value="Genomic_DNA"/>
</dbReference>
<protein>
    <submittedName>
        <fullName evidence="1">Uncharacterized protein</fullName>
    </submittedName>
</protein>
<organism evidence="1 2">
    <name type="scientific">Cenococcum geophilum 1.58</name>
    <dbReference type="NCBI Taxonomy" id="794803"/>
    <lineage>
        <taxon>Eukaryota</taxon>
        <taxon>Fungi</taxon>
        <taxon>Dikarya</taxon>
        <taxon>Ascomycota</taxon>
        <taxon>Pezizomycotina</taxon>
        <taxon>Dothideomycetes</taxon>
        <taxon>Pleosporomycetidae</taxon>
        <taxon>Gloniales</taxon>
        <taxon>Gloniaceae</taxon>
        <taxon>Cenococcum</taxon>
    </lineage>
</organism>
<name>A0ACC8EK25_9PEZI</name>
<sequence length="232" mass="26315">MFCIAESALILRSVERIQQIRRLDLTRESHLSLKIAYAINNTYIVGIYYTKLSILFLLIRVYRPYLNLVLRTGLILTIIAGITFVFAITLKCNLHYLWIQYVYLAINVQMQSTAKIKAILLFGTRLFIIAFAVLRAFRLPGYLSSTSPTLDGTGAAIRTQIELHYSLFTTTTPLIKQFVLQFHTNYGALQLSTIATSRMYGGSVRINSTHTRREVTTDVGAKIGEPRSEKEP</sequence>
<evidence type="ECO:0000313" key="1">
    <source>
        <dbReference type="EMBL" id="OCK86561.1"/>
    </source>
</evidence>
<dbReference type="Proteomes" id="UP000250078">
    <property type="component" value="Unassembled WGS sequence"/>
</dbReference>
<gene>
    <name evidence="1" type="ORF">K441DRAFT_52095</name>
</gene>
<evidence type="ECO:0000313" key="2">
    <source>
        <dbReference type="Proteomes" id="UP000250078"/>
    </source>
</evidence>
<accession>A0ACC8EK25</accession>
<keyword evidence="2" id="KW-1185">Reference proteome</keyword>
<reference evidence="1 2" key="1">
    <citation type="journal article" date="2016" name="Nat. Commun.">
        <title>Ectomycorrhizal ecology is imprinted in the genome of the dominant symbiotic fungus Cenococcum geophilum.</title>
        <authorList>
            <consortium name="DOE Joint Genome Institute"/>
            <person name="Peter M."/>
            <person name="Kohler A."/>
            <person name="Ohm R.A."/>
            <person name="Kuo A."/>
            <person name="Krutzmann J."/>
            <person name="Morin E."/>
            <person name="Arend M."/>
            <person name="Barry K.W."/>
            <person name="Binder M."/>
            <person name="Choi C."/>
            <person name="Clum A."/>
            <person name="Copeland A."/>
            <person name="Grisel N."/>
            <person name="Haridas S."/>
            <person name="Kipfer T."/>
            <person name="LaButti K."/>
            <person name="Lindquist E."/>
            <person name="Lipzen A."/>
            <person name="Maire R."/>
            <person name="Meier B."/>
            <person name="Mihaltcheva S."/>
            <person name="Molinier V."/>
            <person name="Murat C."/>
            <person name="Poggeler S."/>
            <person name="Quandt C.A."/>
            <person name="Sperisen C."/>
            <person name="Tritt A."/>
            <person name="Tisserant E."/>
            <person name="Crous P.W."/>
            <person name="Henrissat B."/>
            <person name="Nehls U."/>
            <person name="Egli S."/>
            <person name="Spatafora J.W."/>
            <person name="Grigoriev I.V."/>
            <person name="Martin F.M."/>
        </authorList>
    </citation>
    <scope>NUCLEOTIDE SEQUENCE [LARGE SCALE GENOMIC DNA]</scope>
    <source>
        <strain evidence="1 2">1.58</strain>
    </source>
</reference>